<keyword evidence="4 5" id="KW-0472">Membrane</keyword>
<keyword evidence="2 5" id="KW-0812">Transmembrane</keyword>
<accession>A0ABU1K959</accession>
<sequence length="154" mass="17672">MKTNIYILHFIRYGFLILFFYAGLTKLLTGDAFYNNLYNSPLLPKNPGFINVLAWSLPFLEISIALSLLVQHYIKPSLLVVVGLLSLYAVYIVALLWWAPYQPCSCGGVSSLLSWKQHLLLNGVGIAFAFMGLYVIRARKKRREDRREKIESRK</sequence>
<dbReference type="Pfam" id="PF07291">
    <property type="entry name" value="MauE"/>
    <property type="match status" value="1"/>
</dbReference>
<evidence type="ECO:0000259" key="6">
    <source>
        <dbReference type="Pfam" id="PF07291"/>
    </source>
</evidence>
<evidence type="ECO:0000256" key="2">
    <source>
        <dbReference type="ARBA" id="ARBA00022692"/>
    </source>
</evidence>
<reference evidence="7 8" key="1">
    <citation type="submission" date="2023-07" db="EMBL/GenBank/DDBJ databases">
        <title>Genomic Encyclopedia of Type Strains, Phase IV (KMG-IV): sequencing the most valuable type-strain genomes for metagenomic binning, comparative biology and taxonomic classification.</title>
        <authorList>
            <person name="Goeker M."/>
        </authorList>
    </citation>
    <scope>NUCLEOTIDE SEQUENCE [LARGE SCALE GENOMIC DNA]</scope>
    <source>
        <strain evidence="7 8">DSM 102814</strain>
    </source>
</reference>
<proteinExistence type="predicted"/>
<feature type="transmembrane region" description="Helical" evidence="5">
    <location>
        <begin position="7"/>
        <end position="28"/>
    </location>
</feature>
<organism evidence="7 8">
    <name type="scientific">Mesonia maritima</name>
    <dbReference type="NCBI Taxonomy" id="1793873"/>
    <lineage>
        <taxon>Bacteria</taxon>
        <taxon>Pseudomonadati</taxon>
        <taxon>Bacteroidota</taxon>
        <taxon>Flavobacteriia</taxon>
        <taxon>Flavobacteriales</taxon>
        <taxon>Flavobacteriaceae</taxon>
        <taxon>Mesonia</taxon>
    </lineage>
</organism>
<evidence type="ECO:0000313" key="8">
    <source>
        <dbReference type="Proteomes" id="UP001257659"/>
    </source>
</evidence>
<feature type="transmembrane region" description="Helical" evidence="5">
    <location>
        <begin position="119"/>
        <end position="136"/>
    </location>
</feature>
<name>A0ABU1K959_9FLAO</name>
<evidence type="ECO:0000256" key="4">
    <source>
        <dbReference type="ARBA" id="ARBA00023136"/>
    </source>
</evidence>
<feature type="domain" description="Methylamine utilisation protein MauE" evidence="6">
    <location>
        <begin position="6"/>
        <end position="134"/>
    </location>
</feature>
<dbReference type="EMBL" id="JAVDQA010000008">
    <property type="protein sequence ID" value="MDR6301810.1"/>
    <property type="molecule type" value="Genomic_DNA"/>
</dbReference>
<evidence type="ECO:0000313" key="7">
    <source>
        <dbReference type="EMBL" id="MDR6301810.1"/>
    </source>
</evidence>
<comment type="subcellular location">
    <subcellularLocation>
        <location evidence="1">Membrane</location>
        <topology evidence="1">Multi-pass membrane protein</topology>
    </subcellularLocation>
</comment>
<evidence type="ECO:0000256" key="3">
    <source>
        <dbReference type="ARBA" id="ARBA00022989"/>
    </source>
</evidence>
<evidence type="ECO:0000256" key="5">
    <source>
        <dbReference type="SAM" id="Phobius"/>
    </source>
</evidence>
<protein>
    <recommendedName>
        <fullName evidence="6">Methylamine utilisation protein MauE domain-containing protein</fullName>
    </recommendedName>
</protein>
<dbReference type="Proteomes" id="UP001257659">
    <property type="component" value="Unassembled WGS sequence"/>
</dbReference>
<keyword evidence="8" id="KW-1185">Reference proteome</keyword>
<evidence type="ECO:0000256" key="1">
    <source>
        <dbReference type="ARBA" id="ARBA00004141"/>
    </source>
</evidence>
<dbReference type="InterPro" id="IPR009908">
    <property type="entry name" value="Methylamine_util_MauE"/>
</dbReference>
<comment type="caution">
    <text evidence="7">The sequence shown here is derived from an EMBL/GenBank/DDBJ whole genome shotgun (WGS) entry which is preliminary data.</text>
</comment>
<gene>
    <name evidence="7" type="ORF">GGR31_002482</name>
</gene>
<feature type="transmembrane region" description="Helical" evidence="5">
    <location>
        <begin position="48"/>
        <end position="70"/>
    </location>
</feature>
<dbReference type="RefSeq" id="WP_309729582.1">
    <property type="nucleotide sequence ID" value="NZ_JAVDQA010000008.1"/>
</dbReference>
<keyword evidence="3 5" id="KW-1133">Transmembrane helix</keyword>
<feature type="transmembrane region" description="Helical" evidence="5">
    <location>
        <begin position="77"/>
        <end position="99"/>
    </location>
</feature>